<evidence type="ECO:0000256" key="9">
    <source>
        <dbReference type="ARBA" id="ARBA00026112"/>
    </source>
</evidence>
<dbReference type="EMBL" id="JAPWTJ010000095">
    <property type="protein sequence ID" value="KAJ8983088.1"/>
    <property type="molecule type" value="Genomic_DNA"/>
</dbReference>
<proteinExistence type="predicted"/>
<evidence type="ECO:0000313" key="12">
    <source>
        <dbReference type="Proteomes" id="UP001162164"/>
    </source>
</evidence>
<keyword evidence="10" id="KW-0472">Membrane</keyword>
<dbReference type="InterPro" id="IPR002347">
    <property type="entry name" value="SDR_fam"/>
</dbReference>
<dbReference type="InterPro" id="IPR036291">
    <property type="entry name" value="NAD(P)-bd_dom_sf"/>
</dbReference>
<dbReference type="SUPFAM" id="SSF51735">
    <property type="entry name" value="NAD(P)-binding Rossmann-fold domains"/>
    <property type="match status" value="1"/>
</dbReference>
<keyword evidence="10" id="KW-1133">Transmembrane helix</keyword>
<keyword evidence="10" id="KW-0812">Transmembrane</keyword>
<evidence type="ECO:0000256" key="4">
    <source>
        <dbReference type="ARBA" id="ARBA00022824"/>
    </source>
</evidence>
<evidence type="ECO:0000256" key="2">
    <source>
        <dbReference type="ARBA" id="ARBA00004760"/>
    </source>
</evidence>
<protein>
    <recommendedName>
        <fullName evidence="9">3-dehydrosphinganine reductase</fullName>
        <ecNumber evidence="9">1.1.1.102</ecNumber>
    </recommendedName>
</protein>
<keyword evidence="6" id="KW-0746">Sphingolipid metabolism</keyword>
<accession>A0ABQ9JXJ6</accession>
<evidence type="ECO:0000256" key="10">
    <source>
        <dbReference type="SAM" id="Phobius"/>
    </source>
</evidence>
<dbReference type="CDD" id="cd08939">
    <property type="entry name" value="KDSR-like_SDR_c"/>
    <property type="match status" value="1"/>
</dbReference>
<feature type="transmembrane region" description="Helical" evidence="10">
    <location>
        <begin position="296"/>
        <end position="315"/>
    </location>
</feature>
<comment type="caution">
    <text evidence="11">The sequence shown here is derived from an EMBL/GenBank/DDBJ whole genome shotgun (WGS) entry which is preliminary data.</text>
</comment>
<evidence type="ECO:0000256" key="8">
    <source>
        <dbReference type="ARBA" id="ARBA00023098"/>
    </source>
</evidence>
<keyword evidence="8" id="KW-0443">Lipid metabolism</keyword>
<dbReference type="Proteomes" id="UP001162164">
    <property type="component" value="Unassembled WGS sequence"/>
</dbReference>
<reference evidence="11" key="1">
    <citation type="journal article" date="2023" name="Insect Mol. Biol.">
        <title>Genome sequencing provides insights into the evolution of gene families encoding plant cell wall-degrading enzymes in longhorned beetles.</title>
        <authorList>
            <person name="Shin N.R."/>
            <person name="Okamura Y."/>
            <person name="Kirsch R."/>
            <person name="Pauchet Y."/>
        </authorList>
    </citation>
    <scope>NUCLEOTIDE SEQUENCE</scope>
    <source>
        <strain evidence="11">MMC_N1</strain>
    </source>
</reference>
<dbReference type="PANTHER" id="PTHR43550:SF3">
    <property type="entry name" value="3-KETODIHYDROSPHINGOSINE REDUCTASE"/>
    <property type="match status" value="1"/>
</dbReference>
<evidence type="ECO:0000313" key="11">
    <source>
        <dbReference type="EMBL" id="KAJ8983088.1"/>
    </source>
</evidence>
<evidence type="ECO:0000256" key="3">
    <source>
        <dbReference type="ARBA" id="ARBA00004991"/>
    </source>
</evidence>
<comment type="pathway">
    <text evidence="2">Lipid metabolism; sphingolipid metabolism.</text>
</comment>
<dbReference type="PANTHER" id="PTHR43550">
    <property type="entry name" value="3-KETODIHYDROSPHINGOSINE REDUCTASE"/>
    <property type="match status" value="1"/>
</dbReference>
<comment type="subcellular location">
    <subcellularLocation>
        <location evidence="1">Endoplasmic reticulum</location>
    </subcellularLocation>
</comment>
<dbReference type="EC" id="1.1.1.102" evidence="9"/>
<keyword evidence="12" id="KW-1185">Reference proteome</keyword>
<sequence length="333" mass="37060">MIAVKVRRLRLVKLRRDLLRIIQITLKMLILFLIPLVIVAVILKYARKSKKTSLKGRHVVVTGGSSGIGKAVPILAANQGAHVTILARNIDRLIDAQEEIKQYCIDEEQMISKVSVDVANYEDVENNLCELEETVGPIYMLVNCAGQAICGRVEDFTEQQIKTLIDTNFLGTLYPIKAIIPKFKLRKEGIIVLTASQVALMGMYGYSVYSGHIISPLLSLPADTDTPGYELENKTKPEETKLISTVGGLKSPEEVAKKLLDDALNGKFFSYIPTLECFVLTTLCVGMSPFGSLLELLIQVVLLGPLRLVAAFYIMSFDRIVKKCYIKREKPNK</sequence>
<dbReference type="InterPro" id="IPR045022">
    <property type="entry name" value="KDSR-like"/>
</dbReference>
<evidence type="ECO:0000256" key="1">
    <source>
        <dbReference type="ARBA" id="ARBA00004240"/>
    </source>
</evidence>
<dbReference type="Pfam" id="PF00106">
    <property type="entry name" value="adh_short"/>
    <property type="match status" value="1"/>
</dbReference>
<dbReference type="PRINTS" id="PR00081">
    <property type="entry name" value="GDHRDH"/>
</dbReference>
<organism evidence="11 12">
    <name type="scientific">Molorchus minor</name>
    <dbReference type="NCBI Taxonomy" id="1323400"/>
    <lineage>
        <taxon>Eukaryota</taxon>
        <taxon>Metazoa</taxon>
        <taxon>Ecdysozoa</taxon>
        <taxon>Arthropoda</taxon>
        <taxon>Hexapoda</taxon>
        <taxon>Insecta</taxon>
        <taxon>Pterygota</taxon>
        <taxon>Neoptera</taxon>
        <taxon>Endopterygota</taxon>
        <taxon>Coleoptera</taxon>
        <taxon>Polyphaga</taxon>
        <taxon>Cucujiformia</taxon>
        <taxon>Chrysomeloidea</taxon>
        <taxon>Cerambycidae</taxon>
        <taxon>Lamiinae</taxon>
        <taxon>Monochamini</taxon>
        <taxon>Molorchus</taxon>
    </lineage>
</organism>
<keyword evidence="5" id="KW-0521">NADP</keyword>
<evidence type="ECO:0000256" key="5">
    <source>
        <dbReference type="ARBA" id="ARBA00022857"/>
    </source>
</evidence>
<comment type="pathway">
    <text evidence="3">Sphingolipid metabolism.</text>
</comment>
<feature type="transmembrane region" description="Helical" evidence="10">
    <location>
        <begin position="20"/>
        <end position="43"/>
    </location>
</feature>
<gene>
    <name evidence="11" type="ORF">NQ317_007130</name>
</gene>
<evidence type="ECO:0000256" key="6">
    <source>
        <dbReference type="ARBA" id="ARBA00022919"/>
    </source>
</evidence>
<dbReference type="Gene3D" id="3.40.50.720">
    <property type="entry name" value="NAD(P)-binding Rossmann-like Domain"/>
    <property type="match status" value="1"/>
</dbReference>
<keyword evidence="7" id="KW-0560">Oxidoreductase</keyword>
<name>A0ABQ9JXJ6_9CUCU</name>
<keyword evidence="4" id="KW-0256">Endoplasmic reticulum</keyword>
<evidence type="ECO:0000256" key="7">
    <source>
        <dbReference type="ARBA" id="ARBA00023002"/>
    </source>
</evidence>